<dbReference type="AlphaFoldDB" id="A0A7D6GKH4"/>
<evidence type="ECO:0000313" key="2">
    <source>
        <dbReference type="Proteomes" id="UP000510869"/>
    </source>
</evidence>
<dbReference type="OrthoDB" id="350967at2157"/>
<reference evidence="1 2" key="1">
    <citation type="submission" date="2020-07" db="EMBL/GenBank/DDBJ databases">
        <title>Natrinema (YPL30) sp. nov. and Haloterrigena xxxxxx (YPL8) sp. nov., isolated from a salt mine.</title>
        <authorList>
            <person name="Cui H."/>
        </authorList>
    </citation>
    <scope>NUCLEOTIDE SEQUENCE [LARGE SCALE GENOMIC DNA]</scope>
    <source>
        <strain evidence="1 2">YPL13</strain>
    </source>
</reference>
<keyword evidence="2" id="KW-1185">Reference proteome</keyword>
<accession>A0A7D6GKH4</accession>
<evidence type="ECO:0000313" key="1">
    <source>
        <dbReference type="EMBL" id="QLK26179.1"/>
    </source>
</evidence>
<organism evidence="1 2">
    <name type="scientific">Natrinema zhouii</name>
    <dbReference type="NCBI Taxonomy" id="1710539"/>
    <lineage>
        <taxon>Archaea</taxon>
        <taxon>Methanobacteriati</taxon>
        <taxon>Methanobacteriota</taxon>
        <taxon>Stenosarchaea group</taxon>
        <taxon>Halobacteria</taxon>
        <taxon>Halobacteriales</taxon>
        <taxon>Natrialbaceae</taxon>
        <taxon>Natrinema</taxon>
    </lineage>
</organism>
<name>A0A7D6GKH4_9EURY</name>
<dbReference type="Proteomes" id="UP000510869">
    <property type="component" value="Chromosome"/>
</dbReference>
<gene>
    <name evidence="1" type="ORF">HYG81_00705</name>
</gene>
<dbReference type="KEGG" id="nay:HYG81_00705"/>
<dbReference type="RefSeq" id="WP_180841358.1">
    <property type="nucleotide sequence ID" value="NZ_CP059154.1"/>
</dbReference>
<sequence>MEKQVEGTFSQGQFVIYPVESDLTLDEWIRNEGFDVSLLLANTERMTQRTEVEFFSDRAEIHPPHLEIDSETTRHIRLLILNYYLQKE</sequence>
<dbReference type="GeneID" id="56141680"/>
<dbReference type="EMBL" id="CP059154">
    <property type="protein sequence ID" value="QLK26179.1"/>
    <property type="molecule type" value="Genomic_DNA"/>
</dbReference>
<protein>
    <submittedName>
        <fullName evidence="1">Uncharacterized protein</fullName>
    </submittedName>
</protein>
<proteinExistence type="predicted"/>